<dbReference type="EMBL" id="QTTQ01000011">
    <property type="protein sequence ID" value="REE80363.1"/>
    <property type="molecule type" value="Genomic_DNA"/>
</dbReference>
<dbReference type="RefSeq" id="WP_115880741.1">
    <property type="nucleotide sequence ID" value="NZ_QTTQ01000011.1"/>
</dbReference>
<name>A0A3D9RKG2_9FLAO</name>
<comment type="caution">
    <text evidence="1">The sequence shown here is derived from an EMBL/GenBank/DDBJ whole genome shotgun (WGS) entry which is preliminary data.</text>
</comment>
<sequence>MFDSTEYNLKQSLIYQKSIEIFHLSRHIAAYITNEKDIQSMYLSKKESDRFANSLVMDSLGLVPKIAETEIQQNPIIKLKYAKSLQFFIDSLYANCLKLENTKINGKDFVRMLRKELILFKRMHRRYVKSLL</sequence>
<protein>
    <submittedName>
        <fullName evidence="1">Uncharacterized protein</fullName>
    </submittedName>
</protein>
<gene>
    <name evidence="1" type="ORF">BX611_2005</name>
</gene>
<dbReference type="AlphaFoldDB" id="A0A3D9RKG2"/>
<evidence type="ECO:0000313" key="1">
    <source>
        <dbReference type="EMBL" id="REE80363.1"/>
    </source>
</evidence>
<accession>A0A3D9RKG2</accession>
<dbReference type="Proteomes" id="UP000256429">
    <property type="component" value="Unassembled WGS sequence"/>
</dbReference>
<dbReference type="OrthoDB" id="1443689at2"/>
<organism evidence="1 2">
    <name type="scientific">Lutibacter oceani</name>
    <dbReference type="NCBI Taxonomy" id="1853311"/>
    <lineage>
        <taxon>Bacteria</taxon>
        <taxon>Pseudomonadati</taxon>
        <taxon>Bacteroidota</taxon>
        <taxon>Flavobacteriia</taxon>
        <taxon>Flavobacteriales</taxon>
        <taxon>Flavobacteriaceae</taxon>
        <taxon>Lutibacter</taxon>
    </lineage>
</organism>
<proteinExistence type="predicted"/>
<keyword evidence="2" id="KW-1185">Reference proteome</keyword>
<evidence type="ECO:0000313" key="2">
    <source>
        <dbReference type="Proteomes" id="UP000256429"/>
    </source>
</evidence>
<reference evidence="1 2" key="1">
    <citation type="submission" date="2018-08" db="EMBL/GenBank/DDBJ databases">
        <title>Genomic Encyclopedia of Type Strains, Phase III (KMG-III): the genomes of soil and plant-associated and newly described type strains.</title>
        <authorList>
            <person name="Whitman W."/>
        </authorList>
    </citation>
    <scope>NUCLEOTIDE SEQUENCE [LARGE SCALE GENOMIC DNA]</scope>
    <source>
        <strain evidence="1 2">325-5</strain>
    </source>
</reference>